<evidence type="ECO:0000313" key="5">
    <source>
        <dbReference type="EMBL" id="GAA2908894.1"/>
    </source>
</evidence>
<keyword evidence="2" id="KW-0511">Multifunctional enzyme</keyword>
<dbReference type="SMART" id="SM00827">
    <property type="entry name" value="PKS_AT"/>
    <property type="match status" value="1"/>
</dbReference>
<comment type="caution">
    <text evidence="5">The sequence shown here is derived from an EMBL/GenBank/DDBJ whole genome shotgun (WGS) entry which is preliminary data.</text>
</comment>
<dbReference type="Proteomes" id="UP001501102">
    <property type="component" value="Unassembled WGS sequence"/>
</dbReference>
<name>A0ABN3WD89_STRTU</name>
<keyword evidence="6" id="KW-1185">Reference proteome</keyword>
<protein>
    <recommendedName>
        <fullName evidence="4">Malonyl-CoA:ACP transacylase (MAT) domain-containing protein</fullName>
    </recommendedName>
</protein>
<feature type="domain" description="Malonyl-CoA:ACP transacylase (MAT)" evidence="4">
    <location>
        <begin position="1"/>
        <end position="205"/>
    </location>
</feature>
<dbReference type="Gene3D" id="3.40.366.10">
    <property type="entry name" value="Malonyl-Coenzyme A Acyl Carrier Protein, domain 2"/>
    <property type="match status" value="1"/>
</dbReference>
<dbReference type="Pfam" id="PF00698">
    <property type="entry name" value="Acyl_transf_1"/>
    <property type="match status" value="1"/>
</dbReference>
<dbReference type="InterPro" id="IPR001227">
    <property type="entry name" value="Ac_transferase_dom_sf"/>
</dbReference>
<gene>
    <name evidence="5" type="ORF">GCM10020221_01210</name>
</gene>
<keyword evidence="1" id="KW-0808">Transferase</keyword>
<accession>A0ABN3WD89</accession>
<organism evidence="5 6">
    <name type="scientific">Streptomyces thioluteus</name>
    <dbReference type="NCBI Taxonomy" id="66431"/>
    <lineage>
        <taxon>Bacteria</taxon>
        <taxon>Bacillati</taxon>
        <taxon>Actinomycetota</taxon>
        <taxon>Actinomycetes</taxon>
        <taxon>Kitasatosporales</taxon>
        <taxon>Streptomycetaceae</taxon>
        <taxon>Streptomyces</taxon>
    </lineage>
</organism>
<feature type="compositionally biased region" description="Basic residues" evidence="3">
    <location>
        <begin position="196"/>
        <end position="213"/>
    </location>
</feature>
<dbReference type="PANTHER" id="PTHR43775">
    <property type="entry name" value="FATTY ACID SYNTHASE"/>
    <property type="match status" value="1"/>
</dbReference>
<sequence length="213" mass="22941">MAAELMSTSPVFRESIEACEKSLAPYVDWSLTKVLRGRSGAPTLERVDVVQPALFAVMVSLAALWRSFGVEPAAVVGHSQGEIAAAHVAGALSLDDAARIVAVRSKALRVLSGRGGMVSVAAPVDRVLRELERWDGSVSVAAVNGPARRGHLRRPHGTGRGDRGVHRRRSARQEDPGGLRLALGPGRGDPRDPRGRRWPASRRAGRRCRSTRR</sequence>
<evidence type="ECO:0000256" key="2">
    <source>
        <dbReference type="ARBA" id="ARBA00023268"/>
    </source>
</evidence>
<dbReference type="InterPro" id="IPR050091">
    <property type="entry name" value="PKS_NRPS_Biosynth_Enz"/>
</dbReference>
<dbReference type="InterPro" id="IPR014043">
    <property type="entry name" value="Acyl_transferase_dom"/>
</dbReference>
<dbReference type="InterPro" id="IPR016035">
    <property type="entry name" value="Acyl_Trfase/lysoPLipase"/>
</dbReference>
<reference evidence="5 6" key="1">
    <citation type="journal article" date="2019" name="Int. J. Syst. Evol. Microbiol.">
        <title>The Global Catalogue of Microorganisms (GCM) 10K type strain sequencing project: providing services to taxonomists for standard genome sequencing and annotation.</title>
        <authorList>
            <consortium name="The Broad Institute Genomics Platform"/>
            <consortium name="The Broad Institute Genome Sequencing Center for Infectious Disease"/>
            <person name="Wu L."/>
            <person name="Ma J."/>
        </authorList>
    </citation>
    <scope>NUCLEOTIDE SEQUENCE [LARGE SCALE GENOMIC DNA]</scope>
    <source>
        <strain evidence="5 6">JCM 4087</strain>
    </source>
</reference>
<dbReference type="PANTHER" id="PTHR43775:SF51">
    <property type="entry name" value="INACTIVE PHENOLPHTHIOCEROL SYNTHESIS POLYKETIDE SYNTHASE TYPE I PKS1-RELATED"/>
    <property type="match status" value="1"/>
</dbReference>
<feature type="compositionally biased region" description="Basic residues" evidence="3">
    <location>
        <begin position="148"/>
        <end position="157"/>
    </location>
</feature>
<dbReference type="SUPFAM" id="SSF52151">
    <property type="entry name" value="FabD/lysophospholipase-like"/>
    <property type="match status" value="1"/>
</dbReference>
<proteinExistence type="predicted"/>
<evidence type="ECO:0000256" key="1">
    <source>
        <dbReference type="ARBA" id="ARBA00022679"/>
    </source>
</evidence>
<feature type="region of interest" description="Disordered" evidence="3">
    <location>
        <begin position="145"/>
        <end position="213"/>
    </location>
</feature>
<evidence type="ECO:0000256" key="3">
    <source>
        <dbReference type="SAM" id="MobiDB-lite"/>
    </source>
</evidence>
<evidence type="ECO:0000259" key="4">
    <source>
        <dbReference type="SMART" id="SM00827"/>
    </source>
</evidence>
<evidence type="ECO:0000313" key="6">
    <source>
        <dbReference type="Proteomes" id="UP001501102"/>
    </source>
</evidence>
<dbReference type="EMBL" id="BAAAXZ010000004">
    <property type="protein sequence ID" value="GAA2908894.1"/>
    <property type="molecule type" value="Genomic_DNA"/>
</dbReference>